<dbReference type="Gene3D" id="3.40.50.2000">
    <property type="entry name" value="Glycogen Phosphorylase B"/>
    <property type="match status" value="4"/>
</dbReference>
<dbReference type="PANTHER" id="PTHR46401:SF2">
    <property type="entry name" value="GLYCOSYLTRANSFERASE WBBK-RELATED"/>
    <property type="match status" value="1"/>
</dbReference>
<organism evidence="4 5">
    <name type="scientific">Sphingomonas telluris</name>
    <dbReference type="NCBI Taxonomy" id="2907998"/>
    <lineage>
        <taxon>Bacteria</taxon>
        <taxon>Pseudomonadati</taxon>
        <taxon>Pseudomonadota</taxon>
        <taxon>Alphaproteobacteria</taxon>
        <taxon>Sphingomonadales</taxon>
        <taxon>Sphingomonadaceae</taxon>
        <taxon>Sphingomonas</taxon>
    </lineage>
</organism>
<feature type="domain" description="Glycosyl transferase family 1" evidence="2">
    <location>
        <begin position="223"/>
        <end position="376"/>
    </location>
</feature>
<dbReference type="Pfam" id="PF13439">
    <property type="entry name" value="Glyco_transf_4"/>
    <property type="match status" value="1"/>
</dbReference>
<feature type="domain" description="Glycosyltransferase subfamily 4-like N-terminal" evidence="3">
    <location>
        <begin position="19"/>
        <end position="201"/>
    </location>
</feature>
<dbReference type="SUPFAM" id="SSF53756">
    <property type="entry name" value="UDP-Glycosyltransferase/glycogen phosphorylase"/>
    <property type="match status" value="2"/>
</dbReference>
<gene>
    <name evidence="4" type="ORF">LZ016_13635</name>
</gene>
<dbReference type="GO" id="GO:0016757">
    <property type="term" value="F:glycosyltransferase activity"/>
    <property type="evidence" value="ECO:0007669"/>
    <property type="project" value="UniProtKB-KW"/>
</dbReference>
<comment type="caution">
    <text evidence="4">The sequence shown here is derived from an EMBL/GenBank/DDBJ whole genome shotgun (WGS) entry which is preliminary data.</text>
</comment>
<dbReference type="CDD" id="cd03809">
    <property type="entry name" value="GT4_MtfB-like"/>
    <property type="match status" value="1"/>
</dbReference>
<dbReference type="Proteomes" id="UP001203058">
    <property type="component" value="Unassembled WGS sequence"/>
</dbReference>
<dbReference type="EMBL" id="JAKZHW010000002">
    <property type="protein sequence ID" value="MCH8617134.1"/>
    <property type="molecule type" value="Genomic_DNA"/>
</dbReference>
<dbReference type="EC" id="2.4.-.-" evidence="4"/>
<feature type="domain" description="Glycosyl transferase family 1" evidence="2">
    <location>
        <begin position="616"/>
        <end position="750"/>
    </location>
</feature>
<dbReference type="InterPro" id="IPR028098">
    <property type="entry name" value="Glyco_trans_4-like_N"/>
</dbReference>
<evidence type="ECO:0000259" key="2">
    <source>
        <dbReference type="Pfam" id="PF00534"/>
    </source>
</evidence>
<reference evidence="4 5" key="1">
    <citation type="submission" date="2022-03" db="EMBL/GenBank/DDBJ databases">
        <authorList>
            <person name="Jo J.-H."/>
            <person name="Im W.-T."/>
        </authorList>
    </citation>
    <scope>NUCLEOTIDE SEQUENCE [LARGE SCALE GENOMIC DNA]</scope>
    <source>
        <strain evidence="4 5">SM33</strain>
    </source>
</reference>
<evidence type="ECO:0000256" key="1">
    <source>
        <dbReference type="ARBA" id="ARBA00022679"/>
    </source>
</evidence>
<keyword evidence="5" id="KW-1185">Reference proteome</keyword>
<accession>A0ABS9VRD4</accession>
<evidence type="ECO:0000259" key="3">
    <source>
        <dbReference type="Pfam" id="PF13439"/>
    </source>
</evidence>
<dbReference type="RefSeq" id="WP_241448001.1">
    <property type="nucleotide sequence ID" value="NZ_JAKZHW010000002.1"/>
</dbReference>
<dbReference type="InterPro" id="IPR001296">
    <property type="entry name" value="Glyco_trans_1"/>
</dbReference>
<keyword evidence="1 4" id="KW-0808">Transferase</keyword>
<dbReference type="Pfam" id="PF00534">
    <property type="entry name" value="Glycos_transf_1"/>
    <property type="match status" value="2"/>
</dbReference>
<protein>
    <submittedName>
        <fullName evidence="4">Glycosyltransferase</fullName>
        <ecNumber evidence="4">2.4.-.-</ecNumber>
    </submittedName>
</protein>
<sequence length="1064" mass="117021">MRIVIDLQGAQSPSTRERGIGRYSLGLAEGILRNRGEHDVHLAVNGTFPETVQSIRNRLADLLAPDRLHVFDVLKPLPDDPADPRRAASELCREAFLARLSPDVVHISSLVEGMRGNSVSSIGRLGLDLPTSVTFYDAIPLIYPSEYLADERTAAWYDERIAQMRRADLLLAISGSSAKEAIEHLHVPPERVVAVGTAADPRFRMRARNLTKAGFIARLGVHRPYVMYTGGIDFRKNLAALLEGYAALPQDIQSAHQLVIACECSPDDRRRVLDLARQADLPRDAVILTGAVTDSELASLYSSAKLFVFPSLHEGFGLPVLEAMQCGAPVLGSNLSSIPEVIGLDEALFDPRDPRAIRNALQRALTDEAFLERLKSHSALQRTKFSWDLVGQRAIGALERLADGRKAPASPNIRTGTKRRLAYVSPMPPAWSGIAIYSEQLLPHLTDFYDIDVVVETASQNVSSSAVAGVSQVIDPRTFLHHGHRYERVLYQIGNSEFHDYMVPLLEAVPGLVVLHDFYLGGLFRHRAVREGGERAWLRALYDNHGASAVFDCRHSGNPHEATSYFPCSTAIADRARAVIVHSSYAQRLAQTWFTVEPGQRLACIPLPCSVPSERDREVARERLGIASNKRLICSFGRMGPSKCNLDLLRAWRDSAASRDSDCTLVFVGAAAVGDYGQEIESEIAESELGDRVVITGWVNEESYRDYLATCDIAVQLRKESRGESSLTVLECLAYGRPTIANANGSIAELPDGILSMLPDGFEISQLRDTIDDLYRDQSSALETGLAGRAYIEAEHDPADIAARFHAEIERVYGGQADLPEALASYASALTIDEIERLAQLAVTATYTPAARRIFVDVSELDATAISRRRDSLEDVLRTLIAALPRHLCLRPIRYDESRGLYVEAHRYMAELLSLRRPLADEEPLDFAEGDTLLRFDATEQPAAFSPPRTLFVLDDLRDCRSGSRSGDDISKRFAKWLDVVAKSGGAICSSESLADELRACLADRPASADFKIMVAQDWLGGSSSASPRMALIEELLNLLSGSGDHSQDRGLADHSIVREAEFL</sequence>
<evidence type="ECO:0000313" key="5">
    <source>
        <dbReference type="Proteomes" id="UP001203058"/>
    </source>
</evidence>
<dbReference type="CDD" id="cd03801">
    <property type="entry name" value="GT4_PimA-like"/>
    <property type="match status" value="1"/>
</dbReference>
<dbReference type="PANTHER" id="PTHR46401">
    <property type="entry name" value="GLYCOSYLTRANSFERASE WBBK-RELATED"/>
    <property type="match status" value="1"/>
</dbReference>
<name>A0ABS9VRD4_9SPHN</name>
<evidence type="ECO:0000313" key="4">
    <source>
        <dbReference type="EMBL" id="MCH8617134.1"/>
    </source>
</evidence>
<proteinExistence type="predicted"/>
<keyword evidence="4" id="KW-0328">Glycosyltransferase</keyword>